<evidence type="ECO:0000256" key="5">
    <source>
        <dbReference type="RuleBase" id="RU363107"/>
    </source>
</evidence>
<dbReference type="GO" id="GO:0016020">
    <property type="term" value="C:membrane"/>
    <property type="evidence" value="ECO:0007669"/>
    <property type="project" value="UniProtKB-SubCell"/>
</dbReference>
<evidence type="ECO:0000256" key="3">
    <source>
        <dbReference type="ARBA" id="ARBA00022989"/>
    </source>
</evidence>
<dbReference type="InterPro" id="IPR004895">
    <property type="entry name" value="Prenylated_rab_accept_PRA1"/>
</dbReference>
<dbReference type="Proteomes" id="UP000774326">
    <property type="component" value="Unassembled WGS sequence"/>
</dbReference>
<sequence>MSYNQYSNSSSNSSSNNASSRMTFIPSQFTEIDLEQIKQNNPYIHHKLTTFKPLKDFLNITRVKLPQDFKDWQKRVVTNLNYFNSNYHALVGLVSLILLFRNWWLLFSLGFLLTGIILLNKYEHKLEETIYFQGQQIQVNKNYIYLGLFCLTLPVILYSSPFSTLLSLVSISASVVLLHASVMDTQGETSFNEYAV</sequence>
<comment type="similarity">
    <text evidence="5">Belongs to the PRA1 family.</text>
</comment>
<gene>
    <name evidence="6" type="ORF">WICPIJ_006193</name>
</gene>
<keyword evidence="7" id="KW-1185">Reference proteome</keyword>
<dbReference type="GO" id="GO:0005794">
    <property type="term" value="C:Golgi apparatus"/>
    <property type="evidence" value="ECO:0007669"/>
    <property type="project" value="TreeGrafter"/>
</dbReference>
<feature type="transmembrane region" description="Helical" evidence="5">
    <location>
        <begin position="103"/>
        <end position="122"/>
    </location>
</feature>
<keyword evidence="2 5" id="KW-0812">Transmembrane</keyword>
<dbReference type="PANTHER" id="PTHR19317:SF0">
    <property type="entry name" value="PRENYLATED RAB ACCEPTOR PROTEIN 1"/>
    <property type="match status" value="1"/>
</dbReference>
<protein>
    <recommendedName>
        <fullName evidence="5">PRA1 family protein</fullName>
    </recommendedName>
</protein>
<dbReference type="Pfam" id="PF03208">
    <property type="entry name" value="PRA1"/>
    <property type="match status" value="1"/>
</dbReference>
<evidence type="ECO:0000313" key="7">
    <source>
        <dbReference type="Proteomes" id="UP000774326"/>
    </source>
</evidence>
<comment type="subcellular location">
    <subcellularLocation>
        <location evidence="1 5">Membrane</location>
        <topology evidence="1 5">Multi-pass membrane protein</topology>
    </subcellularLocation>
</comment>
<dbReference type="EMBL" id="JAEUBG010003391">
    <property type="protein sequence ID" value="KAH3682854.1"/>
    <property type="molecule type" value="Genomic_DNA"/>
</dbReference>
<dbReference type="PANTHER" id="PTHR19317">
    <property type="entry name" value="PRENYLATED RAB ACCEPTOR 1-RELATED"/>
    <property type="match status" value="1"/>
</dbReference>
<keyword evidence="3 5" id="KW-1133">Transmembrane helix</keyword>
<name>A0A9P8Q4S2_WICPI</name>
<evidence type="ECO:0000313" key="6">
    <source>
        <dbReference type="EMBL" id="KAH3682854.1"/>
    </source>
</evidence>
<evidence type="ECO:0000256" key="4">
    <source>
        <dbReference type="ARBA" id="ARBA00023136"/>
    </source>
</evidence>
<feature type="transmembrane region" description="Helical" evidence="5">
    <location>
        <begin position="143"/>
        <end position="159"/>
    </location>
</feature>
<dbReference type="AlphaFoldDB" id="A0A9P8Q4S2"/>
<evidence type="ECO:0000256" key="2">
    <source>
        <dbReference type="ARBA" id="ARBA00022692"/>
    </source>
</evidence>
<proteinExistence type="inferred from homology"/>
<organism evidence="6 7">
    <name type="scientific">Wickerhamomyces pijperi</name>
    <name type="common">Yeast</name>
    <name type="synonym">Pichia pijperi</name>
    <dbReference type="NCBI Taxonomy" id="599730"/>
    <lineage>
        <taxon>Eukaryota</taxon>
        <taxon>Fungi</taxon>
        <taxon>Dikarya</taxon>
        <taxon>Ascomycota</taxon>
        <taxon>Saccharomycotina</taxon>
        <taxon>Saccharomycetes</taxon>
        <taxon>Phaffomycetales</taxon>
        <taxon>Wickerhamomycetaceae</taxon>
        <taxon>Wickerhamomyces</taxon>
    </lineage>
</organism>
<comment type="caution">
    <text evidence="6">The sequence shown here is derived from an EMBL/GenBank/DDBJ whole genome shotgun (WGS) entry which is preliminary data.</text>
</comment>
<accession>A0A9P8Q4S2</accession>
<reference evidence="6" key="1">
    <citation type="journal article" date="2021" name="Open Biol.">
        <title>Shared evolutionary footprints suggest mitochondrial oxidative damage underlies multiple complex I losses in fungi.</title>
        <authorList>
            <person name="Schikora-Tamarit M.A."/>
            <person name="Marcet-Houben M."/>
            <person name="Nosek J."/>
            <person name="Gabaldon T."/>
        </authorList>
    </citation>
    <scope>NUCLEOTIDE SEQUENCE</scope>
    <source>
        <strain evidence="6">CBS2887</strain>
    </source>
</reference>
<evidence type="ECO:0000256" key="1">
    <source>
        <dbReference type="ARBA" id="ARBA00004141"/>
    </source>
</evidence>
<dbReference type="OrthoDB" id="63113at2759"/>
<reference evidence="6" key="2">
    <citation type="submission" date="2021-01" db="EMBL/GenBank/DDBJ databases">
        <authorList>
            <person name="Schikora-Tamarit M.A."/>
        </authorList>
    </citation>
    <scope>NUCLEOTIDE SEQUENCE</scope>
    <source>
        <strain evidence="6">CBS2887</strain>
    </source>
</reference>
<keyword evidence="4 5" id="KW-0472">Membrane</keyword>